<dbReference type="CDD" id="cd17919">
    <property type="entry name" value="DEXHc_Snf"/>
    <property type="match status" value="1"/>
</dbReference>
<dbReference type="GO" id="GO:0005524">
    <property type="term" value="F:ATP binding"/>
    <property type="evidence" value="ECO:0007669"/>
    <property type="project" value="InterPro"/>
</dbReference>
<dbReference type="SUPFAM" id="SSF52540">
    <property type="entry name" value="P-loop containing nucleoside triphosphate hydrolases"/>
    <property type="match status" value="2"/>
</dbReference>
<evidence type="ECO:0000313" key="4">
    <source>
        <dbReference type="EMBL" id="HIY95960.1"/>
    </source>
</evidence>
<dbReference type="Gene3D" id="1.10.150.20">
    <property type="entry name" value="5' to 3' exonuclease, C-terminal subdomain"/>
    <property type="match status" value="1"/>
</dbReference>
<name>A0A9D1ZU61_9MICC</name>
<evidence type="ECO:0000259" key="2">
    <source>
        <dbReference type="PROSITE" id="PS51192"/>
    </source>
</evidence>
<evidence type="ECO:0000256" key="1">
    <source>
        <dbReference type="ARBA" id="ARBA00022801"/>
    </source>
</evidence>
<dbReference type="InterPro" id="IPR000330">
    <property type="entry name" value="SNF2_N"/>
</dbReference>
<feature type="domain" description="Helicase ATP-binding" evidence="2">
    <location>
        <begin position="452"/>
        <end position="610"/>
    </location>
</feature>
<evidence type="ECO:0000259" key="3">
    <source>
        <dbReference type="PROSITE" id="PS51194"/>
    </source>
</evidence>
<dbReference type="SMART" id="SM00490">
    <property type="entry name" value="HELICc"/>
    <property type="match status" value="1"/>
</dbReference>
<keyword evidence="1" id="KW-0378">Hydrolase</keyword>
<dbReference type="Gene3D" id="3.40.50.300">
    <property type="entry name" value="P-loop containing nucleotide triphosphate hydrolases"/>
    <property type="match status" value="1"/>
</dbReference>
<dbReference type="Proteomes" id="UP000824134">
    <property type="component" value="Unassembled WGS sequence"/>
</dbReference>
<protein>
    <recommendedName>
        <fullName evidence="6">Helicase SNF2</fullName>
    </recommendedName>
</protein>
<dbReference type="PANTHER" id="PTHR10799">
    <property type="entry name" value="SNF2/RAD54 HELICASE FAMILY"/>
    <property type="match status" value="1"/>
</dbReference>
<reference evidence="4" key="2">
    <citation type="submission" date="2021-04" db="EMBL/GenBank/DDBJ databases">
        <authorList>
            <person name="Gilroy R."/>
        </authorList>
    </citation>
    <scope>NUCLEOTIDE SEQUENCE</scope>
    <source>
        <strain evidence="4">ChiHjej12B11-9195</strain>
    </source>
</reference>
<dbReference type="PROSITE" id="PS51192">
    <property type="entry name" value="HELICASE_ATP_BIND_1"/>
    <property type="match status" value="1"/>
</dbReference>
<dbReference type="SMART" id="SM00487">
    <property type="entry name" value="DEXDc"/>
    <property type="match status" value="1"/>
</dbReference>
<dbReference type="Gene3D" id="3.40.50.10810">
    <property type="entry name" value="Tandem AAA-ATPase domain"/>
    <property type="match status" value="1"/>
</dbReference>
<dbReference type="InterPro" id="IPR038718">
    <property type="entry name" value="SNF2-like_sf"/>
</dbReference>
<reference evidence="4" key="1">
    <citation type="journal article" date="2021" name="PeerJ">
        <title>Extensive microbial diversity within the chicken gut microbiome revealed by metagenomics and culture.</title>
        <authorList>
            <person name="Gilroy R."/>
            <person name="Ravi A."/>
            <person name="Getino M."/>
            <person name="Pursley I."/>
            <person name="Horton D.L."/>
            <person name="Alikhan N.F."/>
            <person name="Baker D."/>
            <person name="Gharbi K."/>
            <person name="Hall N."/>
            <person name="Watson M."/>
            <person name="Adriaenssens E.M."/>
            <person name="Foster-Nyarko E."/>
            <person name="Jarju S."/>
            <person name="Secka A."/>
            <person name="Antonio M."/>
            <person name="Oren A."/>
            <person name="Chaudhuri R.R."/>
            <person name="La Ragione R."/>
            <person name="Hildebrand F."/>
            <person name="Pallen M.J."/>
        </authorList>
    </citation>
    <scope>NUCLEOTIDE SEQUENCE</scope>
    <source>
        <strain evidence="4">ChiHjej12B11-9195</strain>
    </source>
</reference>
<dbReference type="InterPro" id="IPR049730">
    <property type="entry name" value="SNF2/RAD54-like_C"/>
</dbReference>
<dbReference type="InterPro" id="IPR027417">
    <property type="entry name" value="P-loop_NTPase"/>
</dbReference>
<sequence length="883" mass="93860">MSTEEAQGTALLHASQRSQATLAALAAPTALRFTLPEGYAGSLYRFAPLAPASIENLSTWLTQQFWRNQNPSLHDDLRTLAAAGDNLPALLADIQAGSGGLLGRFFGGQKRRAAEAASAVLAERLASASGALTRLTPLFAQADQLTALTPDAAFAANTLGVKDAAAPALARYAGENWASPYWEEVSTADHAAFLAVWGALNTPERAQLLTGMSGDMQALKAERATLTLAGVPVEKLRDLTSGTVRTAPLADAGLTTVADVLAQGSATALTRIPGIGETTANQIYAAATRLLDEAAGQEKENLGETRTPAAERILIGLDRLRTIDAALGDSDLFDRLTSYAPLLTQPTPASGPLFVAVGDDLTDLNQLRADLARCRELSPLAVPAATWLSPDAAWAGYLADPATHQALLAHYLGKETLGDAYLPAEIFERIRKYPLNLTGLAATLRGYQTYGAKFMLAQKKVILGDEMGLGKTMQTLAALTHLTNTGKTHFIVVCPASLVINWQRETEKFTAIPTHLAHGDARDAALTAWKANGGLLITTYDGARLYADATWRADAVIADEAHLVKNKSAQRSQKVADLVRAADYAVLLSGTPMENRVSEFVTLVDYLQPDLVTGQGLENLLASEFRARIAPAYLRRNQKDVLSELPDMTEHRDWLELTPADADAYRAAVAEGNFALMRRAAWASEDSAKLTRLLEIVEEATSAGRQVLVFSFFLSVLTRLETALGTKTIGTITGAMPPAERQAAVDRLKAAAPGSVLLAQITAAGAGLNIQSASVVILAEPQFKPTIEAQAIARAHRMGQTHAVDVYRLLGANTVDERMIELLGLKSQLFDEYARISASKDGAAEAVDISDSKMAAQIIADECARLGLDAAAPVADSEGTAEG</sequence>
<dbReference type="AlphaFoldDB" id="A0A9D1ZU61"/>
<dbReference type="Pfam" id="PF14520">
    <property type="entry name" value="HHH_5"/>
    <property type="match status" value="1"/>
</dbReference>
<dbReference type="InterPro" id="IPR014001">
    <property type="entry name" value="Helicase_ATP-bd"/>
</dbReference>
<evidence type="ECO:0008006" key="6">
    <source>
        <dbReference type="Google" id="ProtNLM"/>
    </source>
</evidence>
<accession>A0A9D1ZU61</accession>
<evidence type="ECO:0000313" key="5">
    <source>
        <dbReference type="Proteomes" id="UP000824134"/>
    </source>
</evidence>
<gene>
    <name evidence="4" type="ORF">H9821_09975</name>
</gene>
<dbReference type="CDD" id="cd18793">
    <property type="entry name" value="SF2_C_SNF"/>
    <property type="match status" value="1"/>
</dbReference>
<dbReference type="EMBL" id="DXCN01000077">
    <property type="protein sequence ID" value="HIY95960.1"/>
    <property type="molecule type" value="Genomic_DNA"/>
</dbReference>
<dbReference type="Pfam" id="PF00176">
    <property type="entry name" value="SNF2-rel_dom"/>
    <property type="match status" value="1"/>
</dbReference>
<feature type="domain" description="Helicase C-terminal" evidence="3">
    <location>
        <begin position="689"/>
        <end position="855"/>
    </location>
</feature>
<dbReference type="GO" id="GO:0016787">
    <property type="term" value="F:hydrolase activity"/>
    <property type="evidence" value="ECO:0007669"/>
    <property type="project" value="UniProtKB-KW"/>
</dbReference>
<comment type="caution">
    <text evidence="4">The sequence shown here is derived from an EMBL/GenBank/DDBJ whole genome shotgun (WGS) entry which is preliminary data.</text>
</comment>
<proteinExistence type="predicted"/>
<dbReference type="InterPro" id="IPR001650">
    <property type="entry name" value="Helicase_C-like"/>
</dbReference>
<dbReference type="PROSITE" id="PS51194">
    <property type="entry name" value="HELICASE_CTER"/>
    <property type="match status" value="1"/>
</dbReference>
<organism evidence="4 5">
    <name type="scientific">Candidatus Rothia avicola</name>
    <dbReference type="NCBI Taxonomy" id="2840478"/>
    <lineage>
        <taxon>Bacteria</taxon>
        <taxon>Bacillati</taxon>
        <taxon>Actinomycetota</taxon>
        <taxon>Actinomycetes</taxon>
        <taxon>Micrococcales</taxon>
        <taxon>Micrococcaceae</taxon>
        <taxon>Rothia</taxon>
    </lineage>
</organism>